<evidence type="ECO:0000256" key="3">
    <source>
        <dbReference type="ARBA" id="ARBA00022741"/>
    </source>
</evidence>
<dbReference type="OrthoDB" id="9757771at2"/>
<dbReference type="SUPFAM" id="SSF56801">
    <property type="entry name" value="Acetyl-CoA synthetase-like"/>
    <property type="match status" value="1"/>
</dbReference>
<comment type="similarity">
    <text evidence="5">Belongs to the ATP-dependent AMP-binding enzyme family. MenE subfamily.</text>
</comment>
<organism evidence="9 10">
    <name type="scientific">Staphylococcus nepalensis</name>
    <dbReference type="NCBI Taxonomy" id="214473"/>
    <lineage>
        <taxon>Bacteria</taxon>
        <taxon>Bacillati</taxon>
        <taxon>Bacillota</taxon>
        <taxon>Bacilli</taxon>
        <taxon>Bacillales</taxon>
        <taxon>Staphylococcaceae</taxon>
        <taxon>Staphylococcus</taxon>
    </lineage>
</organism>
<comment type="caution">
    <text evidence="9">The sequence shown here is derived from an EMBL/GenBank/DDBJ whole genome shotgun (WGS) entry which is preliminary data.</text>
</comment>
<dbReference type="GO" id="GO:0005524">
    <property type="term" value="F:ATP binding"/>
    <property type="evidence" value="ECO:0007669"/>
    <property type="project" value="UniProtKB-KW"/>
</dbReference>
<dbReference type="EC" id="6.2.1.26" evidence="5"/>
<dbReference type="Gene3D" id="3.30.300.30">
    <property type="match status" value="1"/>
</dbReference>
<feature type="domain" description="AMP-dependent synthetase/ligase" evidence="6">
    <location>
        <begin position="6"/>
        <end position="332"/>
    </location>
</feature>
<dbReference type="GO" id="GO:0008756">
    <property type="term" value="F:o-succinylbenzoate-CoA ligase activity"/>
    <property type="evidence" value="ECO:0007669"/>
    <property type="project" value="UniProtKB-UniRule"/>
</dbReference>
<keyword evidence="2 5" id="KW-0436">Ligase</keyword>
<evidence type="ECO:0000259" key="7">
    <source>
        <dbReference type="Pfam" id="PF13193"/>
    </source>
</evidence>
<evidence type="ECO:0000256" key="4">
    <source>
        <dbReference type="ARBA" id="ARBA00022840"/>
    </source>
</evidence>
<dbReference type="InterPro" id="IPR000873">
    <property type="entry name" value="AMP-dep_synth/lig_dom"/>
</dbReference>
<dbReference type="AlphaFoldDB" id="A0A2T4SCM6"/>
<dbReference type="GO" id="GO:0031956">
    <property type="term" value="F:medium-chain fatty acid-CoA ligase activity"/>
    <property type="evidence" value="ECO:0007669"/>
    <property type="project" value="TreeGrafter"/>
</dbReference>
<evidence type="ECO:0000313" key="9">
    <source>
        <dbReference type="EMBL" id="PTK60078.1"/>
    </source>
</evidence>
<dbReference type="HAMAP" id="MF_00731">
    <property type="entry name" value="MenE"/>
    <property type="match status" value="1"/>
</dbReference>
<dbReference type="UniPathway" id="UPA00079"/>
<dbReference type="EMBL" id="PZHR01000010">
    <property type="protein sequence ID" value="PTK60078.1"/>
    <property type="molecule type" value="Genomic_DNA"/>
</dbReference>
<dbReference type="RefSeq" id="WP_107644037.1">
    <property type="nucleotide sequence ID" value="NZ_CABIWM010000011.1"/>
</dbReference>
<accession>A0A2T4SCM6</accession>
<evidence type="ECO:0000256" key="2">
    <source>
        <dbReference type="ARBA" id="ARBA00022598"/>
    </source>
</evidence>
<sequence>MEFWLKTQAKQNGDKVFIDDGTVQVTFASMYKYASRLAQQLKKLDRRRIGLYIENNIESITLINAMWLAGIEIAMLNTRLTKDEMQNQLSSIEVDTVVATSQINLKAISVIKISTLQQGCNDMTYESLFDMNQIASIMFTSGTTGPQKAVPQTFDNHYASAIGCKESLGFDQETKWLSVLPIYHISGLSVILRALIEGFTVRIDTKFNAHTMLNIIQTELPTHVSLVPQTLKWLMDEGLNQPYHIEKILLGGAKLSSSLIETALASKLPIYNSFGMTETCSQFLTASPEMLSKRYDTVGKPSANVAVKIKDPNAEGHGELLIRGANVMDGYLYPENLLDTFENGYFKTGDIAEIDKDGYVMIYDRRKDLIISGGENIYPYQLESVAKDHEAILDAMCIGVEDNTWGEVPYLYYVSNTSLSYETLMNHFKAHVAKYKIPKYFEQVTELPYTSTGKLQRKHIEK</sequence>
<protein>
    <recommendedName>
        <fullName evidence="5">2-succinylbenzoate--CoA ligase</fullName>
        <ecNumber evidence="5">6.2.1.26</ecNumber>
    </recommendedName>
    <alternativeName>
        <fullName evidence="5">o-succinylbenzoyl-CoA synthetase</fullName>
        <shortName evidence="5">OSB-CoA synthetase</shortName>
    </alternativeName>
</protein>
<comment type="function">
    <text evidence="5">Converts 2-succinylbenzoate (OSB) to 2-succinylbenzoyl-CoA (OSB-CoA).</text>
</comment>
<dbReference type="Pfam" id="PF13193">
    <property type="entry name" value="AMP-binding_C"/>
    <property type="match status" value="1"/>
</dbReference>
<feature type="domain" description="AMP-binding enzyme C-terminal" evidence="7">
    <location>
        <begin position="382"/>
        <end position="454"/>
    </location>
</feature>
<dbReference type="NCBIfam" id="TIGR01923">
    <property type="entry name" value="menE"/>
    <property type="match status" value="1"/>
</dbReference>
<evidence type="ECO:0000256" key="5">
    <source>
        <dbReference type="HAMAP-Rule" id="MF_00731"/>
    </source>
</evidence>
<keyword evidence="1 5" id="KW-0474">Menaquinone biosynthesis</keyword>
<dbReference type="Pfam" id="PF00501">
    <property type="entry name" value="AMP-binding"/>
    <property type="match status" value="1"/>
</dbReference>
<dbReference type="InterPro" id="IPR042099">
    <property type="entry name" value="ANL_N_sf"/>
</dbReference>
<name>A0A2T4SCM6_9STAP</name>
<comment type="pathway">
    <text evidence="5">Quinol/quinone metabolism; menaquinone biosynthesis.</text>
</comment>
<dbReference type="EMBL" id="JAFNLT010000006">
    <property type="protein sequence ID" value="MBO1227356.1"/>
    <property type="molecule type" value="Genomic_DNA"/>
</dbReference>
<comment type="catalytic activity">
    <reaction evidence="5">
        <text>2-succinylbenzoate + ATP + CoA = 2-succinylbenzoyl-CoA + AMP + diphosphate</text>
        <dbReference type="Rhea" id="RHEA:17009"/>
        <dbReference type="ChEBI" id="CHEBI:18325"/>
        <dbReference type="ChEBI" id="CHEBI:30616"/>
        <dbReference type="ChEBI" id="CHEBI:33019"/>
        <dbReference type="ChEBI" id="CHEBI:57287"/>
        <dbReference type="ChEBI" id="CHEBI:57364"/>
        <dbReference type="ChEBI" id="CHEBI:456215"/>
        <dbReference type="EC" id="6.2.1.26"/>
    </reaction>
</comment>
<evidence type="ECO:0000259" key="6">
    <source>
        <dbReference type="Pfam" id="PF00501"/>
    </source>
</evidence>
<evidence type="ECO:0000313" key="11">
    <source>
        <dbReference type="Proteomes" id="UP000664081"/>
    </source>
</evidence>
<reference evidence="9" key="2">
    <citation type="submission" date="2018-03" db="EMBL/GenBank/DDBJ databases">
        <authorList>
            <person name="Keele B.F."/>
        </authorList>
    </citation>
    <scope>NUCLEOTIDE SEQUENCE</scope>
    <source>
        <strain evidence="9">SNUC 4337</strain>
    </source>
</reference>
<dbReference type="InterPro" id="IPR025110">
    <property type="entry name" value="AMP-bd_C"/>
</dbReference>
<dbReference type="InterPro" id="IPR045851">
    <property type="entry name" value="AMP-bd_C_sf"/>
</dbReference>
<reference evidence="9 10" key="1">
    <citation type="journal article" date="2016" name="Front. Microbiol.">
        <title>Comprehensive Phylogenetic Analysis of Bovine Non-aureus Staphylococci Species Based on Whole-Genome Sequencing.</title>
        <authorList>
            <person name="Naushad S."/>
            <person name="Barkema H.W."/>
            <person name="Luby C."/>
            <person name="Condas L.A."/>
            <person name="Nobrega D.B."/>
            <person name="Carson D.A."/>
            <person name="De Buck J."/>
        </authorList>
    </citation>
    <scope>NUCLEOTIDE SEQUENCE [LARGE SCALE GENOMIC DNA]</scope>
    <source>
        <strain evidence="9 10">SNUC 4337</strain>
    </source>
</reference>
<proteinExistence type="inferred from homology"/>
<keyword evidence="11" id="KW-1185">Reference proteome</keyword>
<comment type="pathway">
    <text evidence="5">Quinol/quinone metabolism; 1,4-dihydroxy-2-naphthoate biosynthesis; 1,4-dihydroxy-2-naphthoate from chorismate: step 5/7.</text>
</comment>
<dbReference type="PANTHER" id="PTHR43201:SF5">
    <property type="entry name" value="MEDIUM-CHAIN ACYL-COA LIGASE ACSF2, MITOCHONDRIAL"/>
    <property type="match status" value="1"/>
</dbReference>
<dbReference type="GO" id="GO:0006631">
    <property type="term" value="P:fatty acid metabolic process"/>
    <property type="evidence" value="ECO:0007669"/>
    <property type="project" value="TreeGrafter"/>
</dbReference>
<evidence type="ECO:0000313" key="10">
    <source>
        <dbReference type="Proteomes" id="UP000240400"/>
    </source>
</evidence>
<keyword evidence="4 5" id="KW-0067">ATP-binding</keyword>
<dbReference type="InterPro" id="IPR010192">
    <property type="entry name" value="MenE"/>
</dbReference>
<dbReference type="GO" id="GO:0009234">
    <property type="term" value="P:menaquinone biosynthetic process"/>
    <property type="evidence" value="ECO:0007669"/>
    <property type="project" value="UniProtKB-UniRule"/>
</dbReference>
<reference evidence="8 11" key="3">
    <citation type="submission" date="2021-03" db="EMBL/GenBank/DDBJ databases">
        <title>Staphylococci and Mammaliicocci in bats.</title>
        <authorList>
            <person name="Fountain K."/>
        </authorList>
    </citation>
    <scope>NUCLEOTIDE SEQUENCE [LARGE SCALE GENOMIC DNA]</scope>
    <source>
        <strain evidence="8 11">18_1_E_SW</strain>
    </source>
</reference>
<dbReference type="Proteomes" id="UP000664081">
    <property type="component" value="Unassembled WGS sequence"/>
</dbReference>
<dbReference type="UniPathway" id="UPA01057">
    <property type="reaction ID" value="UER00166"/>
</dbReference>
<dbReference type="Gene3D" id="3.40.50.12780">
    <property type="entry name" value="N-terminal domain of ligase-like"/>
    <property type="match status" value="1"/>
</dbReference>
<dbReference type="Proteomes" id="UP000240400">
    <property type="component" value="Unassembled WGS sequence"/>
</dbReference>
<evidence type="ECO:0000313" key="8">
    <source>
        <dbReference type="EMBL" id="MBO1227356.1"/>
    </source>
</evidence>
<evidence type="ECO:0000256" key="1">
    <source>
        <dbReference type="ARBA" id="ARBA00022428"/>
    </source>
</evidence>
<gene>
    <name evidence="5 9" type="primary">menE</name>
    <name evidence="9" type="ORF">BUZ61_03295</name>
    <name evidence="8" type="ORF">J3T88_08430</name>
</gene>
<dbReference type="PANTHER" id="PTHR43201">
    <property type="entry name" value="ACYL-COA SYNTHETASE"/>
    <property type="match status" value="1"/>
</dbReference>
<keyword evidence="3 5" id="KW-0547">Nucleotide-binding</keyword>